<evidence type="ECO:0000256" key="3">
    <source>
        <dbReference type="ARBA" id="ARBA00022692"/>
    </source>
</evidence>
<evidence type="ECO:0000256" key="4">
    <source>
        <dbReference type="ARBA" id="ARBA00022989"/>
    </source>
</evidence>
<dbReference type="GO" id="GO:0015171">
    <property type="term" value="F:amino acid transmembrane transporter activity"/>
    <property type="evidence" value="ECO:0007669"/>
    <property type="project" value="TreeGrafter"/>
</dbReference>
<evidence type="ECO:0000313" key="8">
    <source>
        <dbReference type="Proteomes" id="UP000640333"/>
    </source>
</evidence>
<dbReference type="RefSeq" id="WP_193955071.1">
    <property type="nucleotide sequence ID" value="NZ_JADEYS010000026.1"/>
</dbReference>
<dbReference type="PANTHER" id="PTHR30086:SF20">
    <property type="entry name" value="ARGININE EXPORTER PROTEIN ARGO-RELATED"/>
    <property type="match status" value="1"/>
</dbReference>
<comment type="caution">
    <text evidence="7">The sequence shown here is derived from an EMBL/GenBank/DDBJ whole genome shotgun (WGS) entry which is preliminary data.</text>
</comment>
<organism evidence="7 8">
    <name type="scientific">Pontibacterium sinense</name>
    <dbReference type="NCBI Taxonomy" id="2781979"/>
    <lineage>
        <taxon>Bacteria</taxon>
        <taxon>Pseudomonadati</taxon>
        <taxon>Pseudomonadota</taxon>
        <taxon>Gammaproteobacteria</taxon>
        <taxon>Oceanospirillales</taxon>
        <taxon>Oceanospirillaceae</taxon>
        <taxon>Pontibacterium</taxon>
    </lineage>
</organism>
<comment type="subcellular location">
    <subcellularLocation>
        <location evidence="1">Cell membrane</location>
        <topology evidence="1">Multi-pass membrane protein</topology>
    </subcellularLocation>
</comment>
<evidence type="ECO:0000313" key="7">
    <source>
        <dbReference type="EMBL" id="MBE9399376.1"/>
    </source>
</evidence>
<feature type="transmembrane region" description="Helical" evidence="6">
    <location>
        <begin position="175"/>
        <end position="193"/>
    </location>
</feature>
<name>A0A8J7KBQ7_9GAMM</name>
<dbReference type="GO" id="GO:0005886">
    <property type="term" value="C:plasma membrane"/>
    <property type="evidence" value="ECO:0007669"/>
    <property type="project" value="UniProtKB-SubCell"/>
</dbReference>
<keyword evidence="2" id="KW-1003">Cell membrane</keyword>
<evidence type="ECO:0000256" key="1">
    <source>
        <dbReference type="ARBA" id="ARBA00004651"/>
    </source>
</evidence>
<evidence type="ECO:0000256" key="2">
    <source>
        <dbReference type="ARBA" id="ARBA00022475"/>
    </source>
</evidence>
<feature type="transmembrane region" description="Helical" evidence="6">
    <location>
        <begin position="69"/>
        <end position="86"/>
    </location>
</feature>
<feature type="transmembrane region" description="Helical" evidence="6">
    <location>
        <begin position="137"/>
        <end position="159"/>
    </location>
</feature>
<feature type="transmembrane region" description="Helical" evidence="6">
    <location>
        <begin position="39"/>
        <end position="57"/>
    </location>
</feature>
<keyword evidence="8" id="KW-1185">Reference proteome</keyword>
<proteinExistence type="predicted"/>
<accession>A0A8J7KBQ7</accession>
<dbReference type="InterPro" id="IPR001123">
    <property type="entry name" value="LeuE-type"/>
</dbReference>
<sequence length="198" mass="21405">MSVILAMCLFSLSMSISPGPVNLITLSTGVNHGFRNAIPFVSGATVGFTLLLLMVGLGIGRIAAQNQELMIMLGYLGAGFICYMGYKVATANPDIEIANDTRPTFLQGIMLQWLNPKAWIACLSGVTAFNLADASSLLYVFVGLYFVICYLCVSSWALVGDRISSLLTERSSLRVFNRVMGSTLIVVAIYLLYLQHSG</sequence>
<keyword evidence="3 6" id="KW-0812">Transmembrane</keyword>
<dbReference type="Proteomes" id="UP000640333">
    <property type="component" value="Unassembled WGS sequence"/>
</dbReference>
<gene>
    <name evidence="7" type="ORF">IOQ59_19105</name>
</gene>
<keyword evidence="4 6" id="KW-1133">Transmembrane helix</keyword>
<reference evidence="7" key="1">
    <citation type="submission" date="2020-10" db="EMBL/GenBank/DDBJ databases">
        <title>Bacterium isolated from coastal waters sediment.</title>
        <authorList>
            <person name="Chen R.-J."/>
            <person name="Lu D.-C."/>
            <person name="Zhu K.-L."/>
            <person name="Du Z.-J."/>
        </authorList>
    </citation>
    <scope>NUCLEOTIDE SEQUENCE</scope>
    <source>
        <strain evidence="7">N1Y112</strain>
    </source>
</reference>
<evidence type="ECO:0000256" key="6">
    <source>
        <dbReference type="SAM" id="Phobius"/>
    </source>
</evidence>
<protein>
    <submittedName>
        <fullName evidence="7">LysE family translocator</fullName>
    </submittedName>
</protein>
<dbReference type="GO" id="GO:0033228">
    <property type="term" value="P:cysteine export across plasma membrane"/>
    <property type="evidence" value="ECO:0007669"/>
    <property type="project" value="TreeGrafter"/>
</dbReference>
<dbReference type="AlphaFoldDB" id="A0A8J7KBQ7"/>
<keyword evidence="5 6" id="KW-0472">Membrane</keyword>
<evidence type="ECO:0000256" key="5">
    <source>
        <dbReference type="ARBA" id="ARBA00023136"/>
    </source>
</evidence>
<dbReference type="Pfam" id="PF01810">
    <property type="entry name" value="LysE"/>
    <property type="match status" value="1"/>
</dbReference>
<dbReference type="EMBL" id="JADEYS010000026">
    <property type="protein sequence ID" value="MBE9399376.1"/>
    <property type="molecule type" value="Genomic_DNA"/>
</dbReference>
<dbReference type="PANTHER" id="PTHR30086">
    <property type="entry name" value="ARGININE EXPORTER PROTEIN ARGO"/>
    <property type="match status" value="1"/>
</dbReference>